<accession>A0A016X1W0</accession>
<protein>
    <submittedName>
        <fullName evidence="1">Uncharacterized protein</fullName>
    </submittedName>
</protein>
<organism evidence="1 2">
    <name type="scientific">Ancylostoma ceylanicum</name>
    <dbReference type="NCBI Taxonomy" id="53326"/>
    <lineage>
        <taxon>Eukaryota</taxon>
        <taxon>Metazoa</taxon>
        <taxon>Ecdysozoa</taxon>
        <taxon>Nematoda</taxon>
        <taxon>Chromadorea</taxon>
        <taxon>Rhabditida</taxon>
        <taxon>Rhabditina</taxon>
        <taxon>Rhabditomorpha</taxon>
        <taxon>Strongyloidea</taxon>
        <taxon>Ancylostomatidae</taxon>
        <taxon>Ancylostomatinae</taxon>
        <taxon>Ancylostoma</taxon>
    </lineage>
</organism>
<keyword evidence="2" id="KW-1185">Reference proteome</keyword>
<sequence length="68" mass="7602">MGMYTNVSDDIYSQLQIAVDKSWRRGAGLSLSATLIQRGMQTRDAEENRAAVPTLVYGHLELTICTRQ</sequence>
<comment type="caution">
    <text evidence="1">The sequence shown here is derived from an EMBL/GenBank/DDBJ whole genome shotgun (WGS) entry which is preliminary data.</text>
</comment>
<dbReference type="EMBL" id="JARK01000015">
    <property type="protein sequence ID" value="EYC45851.1"/>
    <property type="molecule type" value="Genomic_DNA"/>
</dbReference>
<reference evidence="2" key="1">
    <citation type="journal article" date="2015" name="Nat. Genet.">
        <title>The genome and transcriptome of the zoonotic hookworm Ancylostoma ceylanicum identify infection-specific gene families.</title>
        <authorList>
            <person name="Schwarz E.M."/>
            <person name="Hu Y."/>
            <person name="Antoshechkin I."/>
            <person name="Miller M.M."/>
            <person name="Sternberg P.W."/>
            <person name="Aroian R.V."/>
        </authorList>
    </citation>
    <scope>NUCLEOTIDE SEQUENCE</scope>
    <source>
        <strain evidence="2">HY135</strain>
    </source>
</reference>
<name>A0A016X1W0_9BILA</name>
<proteinExistence type="predicted"/>
<dbReference type="Proteomes" id="UP000024635">
    <property type="component" value="Unassembled WGS sequence"/>
</dbReference>
<evidence type="ECO:0000313" key="1">
    <source>
        <dbReference type="EMBL" id="EYC45851.1"/>
    </source>
</evidence>
<dbReference type="AlphaFoldDB" id="A0A016X1W0"/>
<evidence type="ECO:0000313" key="2">
    <source>
        <dbReference type="Proteomes" id="UP000024635"/>
    </source>
</evidence>
<gene>
    <name evidence="1" type="primary">Acey_s0415.g1071</name>
    <name evidence="1" type="ORF">Y032_0415g1071</name>
</gene>